<keyword evidence="3" id="KW-1185">Reference proteome</keyword>
<gene>
    <name evidence="2" type="ORF">H072_2731</name>
</gene>
<proteinExistence type="predicted"/>
<dbReference type="Proteomes" id="UP000015100">
    <property type="component" value="Unassembled WGS sequence"/>
</dbReference>
<dbReference type="HOGENOM" id="CLU_874421_0_0_1"/>
<dbReference type="EMBL" id="AQGS01000083">
    <property type="protein sequence ID" value="EPS43264.1"/>
    <property type="molecule type" value="Genomic_DNA"/>
</dbReference>
<comment type="caution">
    <text evidence="2">The sequence shown here is derived from an EMBL/GenBank/DDBJ whole genome shotgun (WGS) entry which is preliminary data.</text>
</comment>
<evidence type="ECO:0000256" key="1">
    <source>
        <dbReference type="SAM" id="SignalP"/>
    </source>
</evidence>
<sequence length="318" mass="33622">MRSSIIFNILAVYAISATAAPVGNTGEKTQTASQDAKPESLVGTAVDITQEATKGNVDFAKVSQLLRMKLVSDLTSAEEKKASISLSKVELQCCFDAVKDTPTCALDKCLEAIARTQATHVDMNGDAMSLANSDIIGDAVKLLNADTLMSSKPDAPSTEEPKMVPGAVDGSKIAQPVDGLTSKAGLSTDNLLPLPVNALLDGDVTKKLPVGLSKRQQPKTYVNKIEQTWTAKMIKGFKHVCDKAKTFTTKAKTADGAAKIKSLPAAKVNTYAVKPLAKAKVAQKVNIKAAGPSYRARVQSRPERVAVAQVTPSAAKHY</sequence>
<keyword evidence="1" id="KW-0732">Signal</keyword>
<dbReference type="AlphaFoldDB" id="S8AK27"/>
<evidence type="ECO:0000313" key="2">
    <source>
        <dbReference type="EMBL" id="EPS43264.1"/>
    </source>
</evidence>
<feature type="chain" id="PRO_5004548566" evidence="1">
    <location>
        <begin position="20"/>
        <end position="318"/>
    </location>
</feature>
<reference evidence="2 3" key="1">
    <citation type="journal article" date="2013" name="PLoS Genet.">
        <title>Genomic mechanisms accounting for the adaptation to parasitism in nematode-trapping fungi.</title>
        <authorList>
            <person name="Meerupati T."/>
            <person name="Andersson K.M."/>
            <person name="Friman E."/>
            <person name="Kumar D."/>
            <person name="Tunlid A."/>
            <person name="Ahren D."/>
        </authorList>
    </citation>
    <scope>NUCLEOTIDE SEQUENCE [LARGE SCALE GENOMIC DNA]</scope>
    <source>
        <strain evidence="2 3">CBS 200.50</strain>
    </source>
</reference>
<accession>S8AK27</accession>
<protein>
    <submittedName>
        <fullName evidence="2">Uncharacterized protein</fullName>
    </submittedName>
</protein>
<organism evidence="2 3">
    <name type="scientific">Dactylellina haptotyla (strain CBS 200.50)</name>
    <name type="common">Nematode-trapping fungus</name>
    <name type="synonym">Monacrosporium haptotylum</name>
    <dbReference type="NCBI Taxonomy" id="1284197"/>
    <lineage>
        <taxon>Eukaryota</taxon>
        <taxon>Fungi</taxon>
        <taxon>Dikarya</taxon>
        <taxon>Ascomycota</taxon>
        <taxon>Pezizomycotina</taxon>
        <taxon>Orbiliomycetes</taxon>
        <taxon>Orbiliales</taxon>
        <taxon>Orbiliaceae</taxon>
        <taxon>Dactylellina</taxon>
    </lineage>
</organism>
<feature type="signal peptide" evidence="1">
    <location>
        <begin position="1"/>
        <end position="19"/>
    </location>
</feature>
<reference evidence="3" key="2">
    <citation type="submission" date="2013-04" db="EMBL/GenBank/DDBJ databases">
        <title>Genomic mechanisms accounting for the adaptation to parasitism in nematode-trapping fungi.</title>
        <authorList>
            <person name="Ahren D.G."/>
        </authorList>
    </citation>
    <scope>NUCLEOTIDE SEQUENCE [LARGE SCALE GENOMIC DNA]</scope>
    <source>
        <strain evidence="3">CBS 200.50</strain>
    </source>
</reference>
<name>S8AK27_DACHA</name>
<evidence type="ECO:0000313" key="3">
    <source>
        <dbReference type="Proteomes" id="UP000015100"/>
    </source>
</evidence>